<sequence length="54" mass="6433">MAQLQPSWRHAQRPEGRNKIEAEMLEAKRIYGLNVWQNKLIQLKSREAELRFIG</sequence>
<gene>
    <name evidence="1" type="ORF">S03H2_03291</name>
</gene>
<evidence type="ECO:0000313" key="1">
    <source>
        <dbReference type="EMBL" id="GAH30116.1"/>
    </source>
</evidence>
<name>X1EA13_9ZZZZ</name>
<reference evidence="1" key="1">
    <citation type="journal article" date="2014" name="Front. Microbiol.">
        <title>High frequency of phylogenetically diverse reductive dehalogenase-homologous genes in deep subseafloor sedimentary metagenomes.</title>
        <authorList>
            <person name="Kawai M."/>
            <person name="Futagami T."/>
            <person name="Toyoda A."/>
            <person name="Takaki Y."/>
            <person name="Nishi S."/>
            <person name="Hori S."/>
            <person name="Arai W."/>
            <person name="Tsubouchi T."/>
            <person name="Morono Y."/>
            <person name="Uchiyama I."/>
            <person name="Ito T."/>
            <person name="Fujiyama A."/>
            <person name="Inagaki F."/>
            <person name="Takami H."/>
        </authorList>
    </citation>
    <scope>NUCLEOTIDE SEQUENCE</scope>
    <source>
        <strain evidence="1">Expedition CK06-06</strain>
    </source>
</reference>
<dbReference type="EMBL" id="BARU01001202">
    <property type="protein sequence ID" value="GAH30116.1"/>
    <property type="molecule type" value="Genomic_DNA"/>
</dbReference>
<accession>X1EA13</accession>
<proteinExistence type="predicted"/>
<protein>
    <submittedName>
        <fullName evidence="1">Uncharacterized protein</fullName>
    </submittedName>
</protein>
<organism evidence="1">
    <name type="scientific">marine sediment metagenome</name>
    <dbReference type="NCBI Taxonomy" id="412755"/>
    <lineage>
        <taxon>unclassified sequences</taxon>
        <taxon>metagenomes</taxon>
        <taxon>ecological metagenomes</taxon>
    </lineage>
</organism>
<dbReference type="AlphaFoldDB" id="X1EA13"/>
<comment type="caution">
    <text evidence="1">The sequence shown here is derived from an EMBL/GenBank/DDBJ whole genome shotgun (WGS) entry which is preliminary data.</text>
</comment>